<keyword evidence="17" id="KW-0325">Glycoprotein</keyword>
<dbReference type="InterPro" id="IPR003406">
    <property type="entry name" value="Glyco_trans_14"/>
</dbReference>
<dbReference type="OrthoDB" id="2019572at2759"/>
<evidence type="ECO:0000256" key="4">
    <source>
        <dbReference type="ARBA" id="ARBA00005093"/>
    </source>
</evidence>
<keyword evidence="13" id="KW-1133">Transmembrane helix</keyword>
<protein>
    <recommendedName>
        <fullName evidence="6">protein xylosyltransferase</fullName>
        <ecNumber evidence="6">2.4.2.26</ecNumber>
    </recommendedName>
    <alternativeName>
        <fullName evidence="18">Peptide O-xylosyltransferase</fullName>
    </alternativeName>
</protein>
<dbReference type="Pfam" id="PF02485">
    <property type="entry name" value="Branch"/>
    <property type="match status" value="1"/>
</dbReference>
<organism evidence="21 22">
    <name type="scientific">Nitzschia inconspicua</name>
    <dbReference type="NCBI Taxonomy" id="303405"/>
    <lineage>
        <taxon>Eukaryota</taxon>
        <taxon>Sar</taxon>
        <taxon>Stramenopiles</taxon>
        <taxon>Ochrophyta</taxon>
        <taxon>Bacillariophyta</taxon>
        <taxon>Bacillariophyceae</taxon>
        <taxon>Bacillariophycidae</taxon>
        <taxon>Bacillariales</taxon>
        <taxon>Bacillariaceae</taxon>
        <taxon>Nitzschia</taxon>
    </lineage>
</organism>
<evidence type="ECO:0000256" key="10">
    <source>
        <dbReference type="ARBA" id="ARBA00022723"/>
    </source>
</evidence>
<evidence type="ECO:0000256" key="15">
    <source>
        <dbReference type="ARBA" id="ARBA00023136"/>
    </source>
</evidence>
<dbReference type="EMBL" id="JAGRRH010000020">
    <property type="protein sequence ID" value="KAG7347455.1"/>
    <property type="molecule type" value="Genomic_DNA"/>
</dbReference>
<keyword evidence="10" id="KW-0479">Metal-binding</keyword>
<dbReference type="GO" id="GO:0046872">
    <property type="term" value="F:metal ion binding"/>
    <property type="evidence" value="ECO:0007669"/>
    <property type="project" value="UniProtKB-KW"/>
</dbReference>
<reference evidence="21" key="2">
    <citation type="submission" date="2021-04" db="EMBL/GenBank/DDBJ databases">
        <authorList>
            <person name="Podell S."/>
        </authorList>
    </citation>
    <scope>NUCLEOTIDE SEQUENCE</scope>
    <source>
        <strain evidence="21">Hildebrandi</strain>
    </source>
</reference>
<evidence type="ECO:0000256" key="12">
    <source>
        <dbReference type="ARBA" id="ARBA00022968"/>
    </source>
</evidence>
<accession>A0A9K3PHJ3</accession>
<evidence type="ECO:0000256" key="11">
    <source>
        <dbReference type="ARBA" id="ARBA00022824"/>
    </source>
</evidence>
<keyword evidence="8" id="KW-0808">Transferase</keyword>
<proteinExistence type="inferred from homology"/>
<sequence length="541" mass="62044">MREFAEESKSISFRFERRKQNYLCHHWKWIRCFVWAVVFLLGPHQIYSQVGESKSGEAAAISEHLKSSTNSEEHDNHNGLPDDAHLLAGTTPLDDVSSHSCTCHSSSKTSKITSSCRNTHQHNVSEHCGARIFYLIGIHNQRTLEDALHLFRSIRDPRNTILIHFDTKFGLNAYRNSSLHKEINACPCGSHVEVASIYDCAWGTWTMNLPTLWSLEKAVKDYAGKWDVFINLSGDTLPVYTQDRIAELFAGPLANTNFVTSSVCETGLRPTPITAFPKGWHKRSHYSHKPPNNLEYVDDHGVTHHNVSVEVYFGSQWMSLTPHWCEFLTRQLERPDSLPSRFRDWLIETQKLMADETFFPSMMMHFFPDSLPNITGDYFLDRDDVDMYAIRYERMDEHVPSSSGWFPTDQRYEVPESTGISKPHAWGPYYLGVYDLNNIRESGALFARKVASAIDLNMYKVLPVDDPIQIPPIEWPKEVKVSPVPNWEKILAMYKRKAESKQTKELSKAEDTPKEEEKKEEESSSSDDADHANGAEQRELV</sequence>
<evidence type="ECO:0000313" key="22">
    <source>
        <dbReference type="Proteomes" id="UP000693970"/>
    </source>
</evidence>
<evidence type="ECO:0000256" key="20">
    <source>
        <dbReference type="SAM" id="MobiDB-lite"/>
    </source>
</evidence>
<gene>
    <name evidence="21" type="ORF">IV203_016160</name>
</gene>
<keyword evidence="12" id="KW-0735">Signal-anchor</keyword>
<evidence type="ECO:0000256" key="6">
    <source>
        <dbReference type="ARBA" id="ARBA00011972"/>
    </source>
</evidence>
<keyword evidence="22" id="KW-1185">Reference proteome</keyword>
<name>A0A9K3PHJ3_9STRA</name>
<feature type="region of interest" description="Disordered" evidence="20">
    <location>
        <begin position="58"/>
        <end position="84"/>
    </location>
</feature>
<evidence type="ECO:0000256" key="17">
    <source>
        <dbReference type="ARBA" id="ARBA00023180"/>
    </source>
</evidence>
<dbReference type="PANTHER" id="PTHR46025:SF3">
    <property type="entry name" value="XYLOSYLTRANSFERASE OXT"/>
    <property type="match status" value="1"/>
</dbReference>
<comment type="similarity">
    <text evidence="5">Belongs to the glycosyltransferase 14 family. XylT subfamily.</text>
</comment>
<keyword evidence="7" id="KW-0328">Glycosyltransferase</keyword>
<comment type="catalytic activity">
    <reaction evidence="19">
        <text>UDP-alpha-D-xylose + L-seryl-[protein] = 3-O-(beta-D-xylosyl)-L-seryl-[protein] + UDP + H(+)</text>
        <dbReference type="Rhea" id="RHEA:50192"/>
        <dbReference type="Rhea" id="RHEA-COMP:9863"/>
        <dbReference type="Rhea" id="RHEA-COMP:12567"/>
        <dbReference type="ChEBI" id="CHEBI:15378"/>
        <dbReference type="ChEBI" id="CHEBI:29999"/>
        <dbReference type="ChEBI" id="CHEBI:57632"/>
        <dbReference type="ChEBI" id="CHEBI:58223"/>
        <dbReference type="ChEBI" id="CHEBI:132085"/>
        <dbReference type="EC" id="2.4.2.26"/>
    </reaction>
</comment>
<dbReference type="GO" id="GO:0005789">
    <property type="term" value="C:endoplasmic reticulum membrane"/>
    <property type="evidence" value="ECO:0007669"/>
    <property type="project" value="UniProtKB-SubCell"/>
</dbReference>
<evidence type="ECO:0000313" key="21">
    <source>
        <dbReference type="EMBL" id="KAG7347455.1"/>
    </source>
</evidence>
<evidence type="ECO:0000256" key="9">
    <source>
        <dbReference type="ARBA" id="ARBA00022692"/>
    </source>
</evidence>
<comment type="subcellular location">
    <subcellularLocation>
        <location evidence="2">Endoplasmic reticulum membrane</location>
        <topology evidence="2">Single-pass type II membrane protein</topology>
    </subcellularLocation>
    <subcellularLocation>
        <location evidence="1">Golgi apparatus membrane</location>
        <topology evidence="1">Single-pass type II membrane protein</topology>
    </subcellularLocation>
</comment>
<evidence type="ECO:0000256" key="19">
    <source>
        <dbReference type="ARBA" id="ARBA00047847"/>
    </source>
</evidence>
<dbReference type="EC" id="2.4.2.26" evidence="6"/>
<keyword evidence="16" id="KW-1015">Disulfide bond</keyword>
<evidence type="ECO:0000256" key="14">
    <source>
        <dbReference type="ARBA" id="ARBA00023034"/>
    </source>
</evidence>
<evidence type="ECO:0000256" key="5">
    <source>
        <dbReference type="ARBA" id="ARBA00010195"/>
    </source>
</evidence>
<dbReference type="AlphaFoldDB" id="A0A9K3PHJ3"/>
<evidence type="ECO:0000256" key="1">
    <source>
        <dbReference type="ARBA" id="ARBA00004323"/>
    </source>
</evidence>
<evidence type="ECO:0000256" key="3">
    <source>
        <dbReference type="ARBA" id="ARBA00004840"/>
    </source>
</evidence>
<dbReference type="InterPro" id="IPR043538">
    <property type="entry name" value="XYLT"/>
</dbReference>
<dbReference type="GO" id="GO:0030158">
    <property type="term" value="F:protein xylosyltransferase activity"/>
    <property type="evidence" value="ECO:0007669"/>
    <property type="project" value="UniProtKB-EC"/>
</dbReference>
<feature type="region of interest" description="Disordered" evidence="20">
    <location>
        <begin position="497"/>
        <end position="541"/>
    </location>
</feature>
<evidence type="ECO:0000256" key="7">
    <source>
        <dbReference type="ARBA" id="ARBA00022676"/>
    </source>
</evidence>
<keyword evidence="11" id="KW-0256">Endoplasmic reticulum</keyword>
<dbReference type="GO" id="GO:0000139">
    <property type="term" value="C:Golgi membrane"/>
    <property type="evidence" value="ECO:0007669"/>
    <property type="project" value="UniProtKB-SubCell"/>
</dbReference>
<dbReference type="PANTHER" id="PTHR46025">
    <property type="entry name" value="XYLOSYLTRANSFERASE OXT"/>
    <property type="match status" value="1"/>
</dbReference>
<dbReference type="Proteomes" id="UP000693970">
    <property type="component" value="Unassembled WGS sequence"/>
</dbReference>
<evidence type="ECO:0000256" key="2">
    <source>
        <dbReference type="ARBA" id="ARBA00004648"/>
    </source>
</evidence>
<comment type="caution">
    <text evidence="21">The sequence shown here is derived from an EMBL/GenBank/DDBJ whole genome shotgun (WGS) entry which is preliminary data.</text>
</comment>
<evidence type="ECO:0000256" key="8">
    <source>
        <dbReference type="ARBA" id="ARBA00022679"/>
    </source>
</evidence>
<evidence type="ECO:0000256" key="16">
    <source>
        <dbReference type="ARBA" id="ARBA00023157"/>
    </source>
</evidence>
<reference evidence="21" key="1">
    <citation type="journal article" date="2021" name="Sci. Rep.">
        <title>Diploid genomic architecture of Nitzschia inconspicua, an elite biomass production diatom.</title>
        <authorList>
            <person name="Oliver A."/>
            <person name="Podell S."/>
            <person name="Pinowska A."/>
            <person name="Traller J.C."/>
            <person name="Smith S.R."/>
            <person name="McClure R."/>
            <person name="Beliaev A."/>
            <person name="Bohutskyi P."/>
            <person name="Hill E.A."/>
            <person name="Rabines A."/>
            <person name="Zheng H."/>
            <person name="Allen L.Z."/>
            <person name="Kuo A."/>
            <person name="Grigoriev I.V."/>
            <person name="Allen A.E."/>
            <person name="Hazlebeck D."/>
            <person name="Allen E.E."/>
        </authorList>
    </citation>
    <scope>NUCLEOTIDE SEQUENCE</scope>
    <source>
        <strain evidence="21">Hildebrandi</strain>
    </source>
</reference>
<evidence type="ECO:0000256" key="18">
    <source>
        <dbReference type="ARBA" id="ARBA00042865"/>
    </source>
</evidence>
<evidence type="ECO:0000256" key="13">
    <source>
        <dbReference type="ARBA" id="ARBA00022989"/>
    </source>
</evidence>
<keyword evidence="14" id="KW-0333">Golgi apparatus</keyword>
<feature type="compositionally biased region" description="Basic and acidic residues" evidence="20">
    <location>
        <begin position="63"/>
        <end position="84"/>
    </location>
</feature>
<keyword evidence="9" id="KW-0812">Transmembrane</keyword>
<comment type="pathway">
    <text evidence="3">Glycan metabolism; chondroitin sulfate biosynthesis.</text>
</comment>
<keyword evidence="15" id="KW-0472">Membrane</keyword>
<dbReference type="GO" id="GO:0030166">
    <property type="term" value="P:proteoglycan biosynthetic process"/>
    <property type="evidence" value="ECO:0007669"/>
    <property type="project" value="InterPro"/>
</dbReference>
<comment type="pathway">
    <text evidence="4">Glycan metabolism; heparan sulfate biosynthesis.</text>
</comment>